<keyword evidence="2" id="KW-1185">Reference proteome</keyword>
<dbReference type="KEGG" id="sxn:IAG42_22015"/>
<proteinExistence type="predicted"/>
<reference evidence="1 2" key="1">
    <citation type="submission" date="2020-09" db="EMBL/GenBank/DDBJ databases">
        <title>A novel species.</title>
        <authorList>
            <person name="Gao J."/>
        </authorList>
    </citation>
    <scope>NUCLEOTIDE SEQUENCE [LARGE SCALE GENOMIC DNA]</scope>
    <source>
        <strain evidence="1 2">CRXT-Y-14</strain>
    </source>
</reference>
<accession>A0A7H1BB88</accession>
<dbReference type="EMBL" id="CP061281">
    <property type="protein sequence ID" value="QNS05993.1"/>
    <property type="molecule type" value="Genomic_DNA"/>
</dbReference>
<sequence length="161" mass="17340">MIIDNAGELIGDWESVYQGYFPGDPDEVLRDTLNGLARARSTQPYDPATSAFYAFGLVWTYGYVASGDPDPELTRQVTTTLAALAVTDSPCAAHEAHPCDDGLDTHLEAFEPLLTLLIDLSDDYTWDDLAEATGTATDPESVWRCPHNVAGFARAAAEAIG</sequence>
<gene>
    <name evidence="1" type="ORF">IAG42_22015</name>
</gene>
<dbReference type="Proteomes" id="UP000516428">
    <property type="component" value="Chromosome"/>
</dbReference>
<evidence type="ECO:0000313" key="2">
    <source>
        <dbReference type="Proteomes" id="UP000516428"/>
    </source>
</evidence>
<organism evidence="1 2">
    <name type="scientific">Streptomyces xanthii</name>
    <dbReference type="NCBI Taxonomy" id="2768069"/>
    <lineage>
        <taxon>Bacteria</taxon>
        <taxon>Bacillati</taxon>
        <taxon>Actinomycetota</taxon>
        <taxon>Actinomycetes</taxon>
        <taxon>Kitasatosporales</taxon>
        <taxon>Streptomycetaceae</taxon>
        <taxon>Streptomyces</taxon>
    </lineage>
</organism>
<evidence type="ECO:0000313" key="1">
    <source>
        <dbReference type="EMBL" id="QNS05993.1"/>
    </source>
</evidence>
<dbReference type="RefSeq" id="WP_188338677.1">
    <property type="nucleotide sequence ID" value="NZ_CP061281.1"/>
</dbReference>
<name>A0A7H1BB88_9ACTN</name>
<dbReference type="AlphaFoldDB" id="A0A7H1BB88"/>
<protein>
    <submittedName>
        <fullName evidence="1">Uncharacterized protein</fullName>
    </submittedName>
</protein>